<comment type="function">
    <text evidence="5">May be involved in the biosynthesis of molybdopterin.</text>
</comment>
<evidence type="ECO:0000256" key="4">
    <source>
        <dbReference type="ARBA" id="ARBA00023150"/>
    </source>
</evidence>
<dbReference type="PIRSF" id="PIRSF006443">
    <property type="entry name" value="MoaB"/>
    <property type="match status" value="1"/>
</dbReference>
<keyword evidence="4 5" id="KW-0501">Molybdenum cofactor biosynthesis</keyword>
<dbReference type="NCBIfam" id="TIGR00177">
    <property type="entry name" value="molyb_syn"/>
    <property type="match status" value="1"/>
</dbReference>
<keyword evidence="8" id="KW-1185">Reference proteome</keyword>
<evidence type="ECO:0000256" key="2">
    <source>
        <dbReference type="ARBA" id="ARBA00006112"/>
    </source>
</evidence>
<evidence type="ECO:0000256" key="3">
    <source>
        <dbReference type="ARBA" id="ARBA00015262"/>
    </source>
</evidence>
<sequence>MTDAAKPFIPLNIAVLTVSDTRTPADDRSGDTLAGRIEAAGHHLAARAIVPDDVEAIRTLVSAWIGDAGIDVVVTTGGTGFTGRDVTPEAIEPLFEKRMEGFSTVFHLVSFGKIGTSTLQSRATAGVANATYIFCLPGSPGACRDGWDEILVHQLDIRHRPCNFVEILPRLDEHLRREKAKGATA</sequence>
<dbReference type="Gene3D" id="3.40.980.10">
    <property type="entry name" value="MoaB/Mog-like domain"/>
    <property type="match status" value="1"/>
</dbReference>
<dbReference type="PANTHER" id="PTHR43232:SF2">
    <property type="entry name" value="MOLYBDENUM COFACTOR BIOSYNTHESIS PROTEIN B"/>
    <property type="match status" value="1"/>
</dbReference>
<comment type="similarity">
    <text evidence="2 5">Belongs to the MoaB/Mog family.</text>
</comment>
<accession>A0ABT0D7N4</accession>
<dbReference type="NCBIfam" id="TIGR02667">
    <property type="entry name" value="moaB_proteo"/>
    <property type="match status" value="1"/>
</dbReference>
<evidence type="ECO:0000256" key="5">
    <source>
        <dbReference type="PIRNR" id="PIRNR006443"/>
    </source>
</evidence>
<dbReference type="InterPro" id="IPR036425">
    <property type="entry name" value="MoaB/Mog-like_dom_sf"/>
</dbReference>
<dbReference type="SMART" id="SM00852">
    <property type="entry name" value="MoCF_biosynth"/>
    <property type="match status" value="1"/>
</dbReference>
<dbReference type="SUPFAM" id="SSF53218">
    <property type="entry name" value="Molybdenum cofactor biosynthesis proteins"/>
    <property type="match status" value="1"/>
</dbReference>
<dbReference type="RefSeq" id="WP_247026520.1">
    <property type="nucleotide sequence ID" value="NZ_JALKCH010000002.1"/>
</dbReference>
<dbReference type="InterPro" id="IPR008284">
    <property type="entry name" value="MoCF_biosynth_CS"/>
</dbReference>
<organism evidence="7 8">
    <name type="scientific">Ancylobacter crimeensis</name>
    <dbReference type="NCBI Taxonomy" id="2579147"/>
    <lineage>
        <taxon>Bacteria</taxon>
        <taxon>Pseudomonadati</taxon>
        <taxon>Pseudomonadota</taxon>
        <taxon>Alphaproteobacteria</taxon>
        <taxon>Hyphomicrobiales</taxon>
        <taxon>Xanthobacteraceae</taxon>
        <taxon>Ancylobacter</taxon>
    </lineage>
</organism>
<evidence type="ECO:0000256" key="1">
    <source>
        <dbReference type="ARBA" id="ARBA00005046"/>
    </source>
</evidence>
<evidence type="ECO:0000313" key="8">
    <source>
        <dbReference type="Proteomes" id="UP001203284"/>
    </source>
</evidence>
<dbReference type="PROSITE" id="PS01078">
    <property type="entry name" value="MOCF_BIOSYNTHESIS_1"/>
    <property type="match status" value="1"/>
</dbReference>
<gene>
    <name evidence="7" type="primary">moaB</name>
    <name evidence="7" type="ORF">MWN34_03435</name>
</gene>
<evidence type="ECO:0000313" key="7">
    <source>
        <dbReference type="EMBL" id="MCK0195958.1"/>
    </source>
</evidence>
<name>A0ABT0D7N4_9HYPH</name>
<dbReference type="CDD" id="cd00886">
    <property type="entry name" value="MogA_MoaB"/>
    <property type="match status" value="1"/>
</dbReference>
<dbReference type="InterPro" id="IPR013484">
    <property type="entry name" value="MoaB_proteobac"/>
</dbReference>
<reference evidence="7 8" key="1">
    <citation type="submission" date="2022-04" db="EMBL/GenBank/DDBJ databases">
        <authorList>
            <person name="Grouzdev D.S."/>
            <person name="Pantiukh K.S."/>
            <person name="Krutkina M.S."/>
        </authorList>
    </citation>
    <scope>NUCLEOTIDE SEQUENCE [LARGE SCALE GENOMIC DNA]</scope>
    <source>
        <strain evidence="7 8">6x-1</strain>
    </source>
</reference>
<comment type="caution">
    <text evidence="7">The sequence shown here is derived from an EMBL/GenBank/DDBJ whole genome shotgun (WGS) entry which is preliminary data.</text>
</comment>
<protein>
    <recommendedName>
        <fullName evidence="3 5">Molybdenum cofactor biosynthesis protein B</fullName>
    </recommendedName>
</protein>
<evidence type="ECO:0000259" key="6">
    <source>
        <dbReference type="SMART" id="SM00852"/>
    </source>
</evidence>
<dbReference type="Proteomes" id="UP001203284">
    <property type="component" value="Unassembled WGS sequence"/>
</dbReference>
<dbReference type="EMBL" id="JALKCH010000002">
    <property type="protein sequence ID" value="MCK0195958.1"/>
    <property type="molecule type" value="Genomic_DNA"/>
</dbReference>
<proteinExistence type="inferred from homology"/>
<dbReference type="PANTHER" id="PTHR43232">
    <property type="entry name" value="MOLYBDENUM COFACTOR BIOSYNTHESIS PROTEIN B"/>
    <property type="match status" value="1"/>
</dbReference>
<feature type="domain" description="MoaB/Mog" evidence="6">
    <location>
        <begin position="14"/>
        <end position="158"/>
    </location>
</feature>
<dbReference type="InterPro" id="IPR001453">
    <property type="entry name" value="MoaB/Mog_dom"/>
</dbReference>
<comment type="pathway">
    <text evidence="1 5">Cofactor biosynthesis; molybdopterin biosynthesis.</text>
</comment>
<dbReference type="Pfam" id="PF00994">
    <property type="entry name" value="MoCF_biosynth"/>
    <property type="match status" value="1"/>
</dbReference>
<dbReference type="InterPro" id="IPR012245">
    <property type="entry name" value="MoaB"/>
</dbReference>